<dbReference type="CDD" id="cd01335">
    <property type="entry name" value="Radical_SAM"/>
    <property type="match status" value="1"/>
</dbReference>
<evidence type="ECO:0000256" key="10">
    <source>
        <dbReference type="ARBA" id="ARBA00023004"/>
    </source>
</evidence>
<dbReference type="SFLD" id="SFLDG01060">
    <property type="entry name" value="BATS_domain_containing"/>
    <property type="match status" value="1"/>
</dbReference>
<evidence type="ECO:0000256" key="6">
    <source>
        <dbReference type="ARBA" id="ARBA00022691"/>
    </source>
</evidence>
<comment type="cofactor">
    <cofactor evidence="13">
        <name>[2Fe-2S] cluster</name>
        <dbReference type="ChEBI" id="CHEBI:190135"/>
    </cofactor>
    <text evidence="13">Binds 1 [2Fe-2S] cluster. The cluster is coordinated with 3 cysteines and 1 arginine.</text>
</comment>
<keyword evidence="11 13" id="KW-0411">Iron-sulfur</keyword>
<comment type="catalytic activity">
    <reaction evidence="12 13">
        <text>(4R,5S)-dethiobiotin + (sulfur carrier)-SH + 2 reduced [2Fe-2S]-[ferredoxin] + 2 S-adenosyl-L-methionine = (sulfur carrier)-H + biotin + 2 5'-deoxyadenosine + 2 L-methionine + 2 oxidized [2Fe-2S]-[ferredoxin]</text>
        <dbReference type="Rhea" id="RHEA:22060"/>
        <dbReference type="Rhea" id="RHEA-COMP:10000"/>
        <dbReference type="Rhea" id="RHEA-COMP:10001"/>
        <dbReference type="Rhea" id="RHEA-COMP:14737"/>
        <dbReference type="Rhea" id="RHEA-COMP:14739"/>
        <dbReference type="ChEBI" id="CHEBI:17319"/>
        <dbReference type="ChEBI" id="CHEBI:29917"/>
        <dbReference type="ChEBI" id="CHEBI:33737"/>
        <dbReference type="ChEBI" id="CHEBI:33738"/>
        <dbReference type="ChEBI" id="CHEBI:57586"/>
        <dbReference type="ChEBI" id="CHEBI:57844"/>
        <dbReference type="ChEBI" id="CHEBI:59789"/>
        <dbReference type="ChEBI" id="CHEBI:64428"/>
        <dbReference type="ChEBI" id="CHEBI:149473"/>
        <dbReference type="EC" id="2.8.1.6"/>
    </reaction>
</comment>
<dbReference type="HAMAP" id="MF_01694">
    <property type="entry name" value="BioB"/>
    <property type="match status" value="1"/>
</dbReference>
<comment type="pathway">
    <text evidence="1 13">Cofactor biosynthesis; biotin biosynthesis; biotin from 7,8-diaminononanoate: step 2/2.</text>
</comment>
<comment type="subunit">
    <text evidence="13">Homodimer.</text>
</comment>
<evidence type="ECO:0000256" key="9">
    <source>
        <dbReference type="ARBA" id="ARBA00022756"/>
    </source>
</evidence>
<name>A0ABR9G7X0_9GAMM</name>
<dbReference type="EMBL" id="JACZZA010000003">
    <property type="protein sequence ID" value="MBE1160130.1"/>
    <property type="molecule type" value="Genomic_DNA"/>
</dbReference>
<evidence type="ECO:0000313" key="16">
    <source>
        <dbReference type="Proteomes" id="UP000651010"/>
    </source>
</evidence>
<dbReference type="SFLD" id="SFLDS00029">
    <property type="entry name" value="Radical_SAM"/>
    <property type="match status" value="1"/>
</dbReference>
<keyword evidence="10 13" id="KW-0408">Iron</keyword>
<keyword evidence="5 13" id="KW-0808">Transferase</keyword>
<evidence type="ECO:0000256" key="4">
    <source>
        <dbReference type="ARBA" id="ARBA00022485"/>
    </source>
</evidence>
<dbReference type="InterPro" id="IPR002684">
    <property type="entry name" value="Biotin_synth/BioAB"/>
</dbReference>
<evidence type="ECO:0000256" key="8">
    <source>
        <dbReference type="ARBA" id="ARBA00022723"/>
    </source>
</evidence>
<dbReference type="Pfam" id="PF04055">
    <property type="entry name" value="Radical_SAM"/>
    <property type="match status" value="1"/>
</dbReference>
<dbReference type="SFLD" id="SFLDF00272">
    <property type="entry name" value="biotin_synthase"/>
    <property type="match status" value="1"/>
</dbReference>
<dbReference type="PANTHER" id="PTHR22976:SF2">
    <property type="entry name" value="BIOTIN SYNTHASE, MITOCHONDRIAL"/>
    <property type="match status" value="1"/>
</dbReference>
<evidence type="ECO:0000256" key="5">
    <source>
        <dbReference type="ARBA" id="ARBA00022679"/>
    </source>
</evidence>
<keyword evidence="4 13" id="KW-0004">4Fe-4S</keyword>
<feature type="binding site" evidence="13">
    <location>
        <position position="100"/>
    </location>
    <ligand>
        <name>[2Fe-2S] cluster</name>
        <dbReference type="ChEBI" id="CHEBI:190135"/>
    </ligand>
</feature>
<reference evidence="15 16" key="1">
    <citation type="submission" date="2020-09" db="EMBL/GenBank/DDBJ databases">
        <title>Dyella sp. 7MK23 isolated from forest soil.</title>
        <authorList>
            <person name="Fu J."/>
        </authorList>
    </citation>
    <scope>NUCLEOTIDE SEQUENCE [LARGE SCALE GENOMIC DNA]</scope>
    <source>
        <strain evidence="15 16">7MK23</strain>
    </source>
</reference>
<feature type="binding site" evidence="13">
    <location>
        <position position="131"/>
    </location>
    <ligand>
        <name>[2Fe-2S] cluster</name>
        <dbReference type="ChEBI" id="CHEBI:190135"/>
    </ligand>
</feature>
<dbReference type="SMART" id="SM00729">
    <property type="entry name" value="Elp3"/>
    <property type="match status" value="1"/>
</dbReference>
<proteinExistence type="inferred from homology"/>
<comment type="caution">
    <text evidence="15">The sequence shown here is derived from an EMBL/GenBank/DDBJ whole genome shotgun (WGS) entry which is preliminary data.</text>
</comment>
<evidence type="ECO:0000256" key="11">
    <source>
        <dbReference type="ARBA" id="ARBA00023014"/>
    </source>
</evidence>
<feature type="binding site" evidence="13">
    <location>
        <position position="191"/>
    </location>
    <ligand>
        <name>[2Fe-2S] cluster</name>
        <dbReference type="ChEBI" id="CHEBI:190135"/>
    </ligand>
</feature>
<comment type="cofactor">
    <cofactor evidence="13">
        <name>[4Fe-4S] cluster</name>
        <dbReference type="ChEBI" id="CHEBI:49883"/>
    </cofactor>
    <text evidence="13">Binds 1 [4Fe-4S] cluster. The cluster is coordinated with 3 cysteines and an exchangeable S-adenosyl-L-methionine.</text>
</comment>
<dbReference type="SFLD" id="SFLDG01278">
    <property type="entry name" value="biotin_synthase_like"/>
    <property type="match status" value="1"/>
</dbReference>
<keyword evidence="9 13" id="KW-0093">Biotin biosynthesis</keyword>
<dbReference type="NCBIfam" id="TIGR00433">
    <property type="entry name" value="bioB"/>
    <property type="match status" value="1"/>
</dbReference>
<feature type="binding site" evidence="13">
    <location>
        <position position="60"/>
    </location>
    <ligand>
        <name>[4Fe-4S] cluster</name>
        <dbReference type="ChEBI" id="CHEBI:49883"/>
        <note>4Fe-4S-S-AdoMet</note>
    </ligand>
</feature>
<evidence type="ECO:0000256" key="1">
    <source>
        <dbReference type="ARBA" id="ARBA00004942"/>
    </source>
</evidence>
<comment type="function">
    <text evidence="13">Catalyzes the conversion of dethiobiotin (DTB) to biotin by the insertion of a sulfur atom into dethiobiotin via a radical-based mechanism.</text>
</comment>
<evidence type="ECO:0000256" key="3">
    <source>
        <dbReference type="ARBA" id="ARBA00012236"/>
    </source>
</evidence>
<dbReference type="SMART" id="SM00876">
    <property type="entry name" value="BATS"/>
    <property type="match status" value="1"/>
</dbReference>
<feature type="binding site" evidence="13">
    <location>
        <position position="63"/>
    </location>
    <ligand>
        <name>[4Fe-4S] cluster</name>
        <dbReference type="ChEBI" id="CHEBI:49883"/>
        <note>4Fe-4S-S-AdoMet</note>
    </ligand>
</feature>
<dbReference type="RefSeq" id="WP_192554998.1">
    <property type="nucleotide sequence ID" value="NZ_JACZZA010000003.1"/>
</dbReference>
<dbReference type="Pfam" id="PF06968">
    <property type="entry name" value="BATS"/>
    <property type="match status" value="1"/>
</dbReference>
<keyword evidence="8 13" id="KW-0479">Metal-binding</keyword>
<feature type="domain" description="Radical SAM core" evidence="14">
    <location>
        <begin position="41"/>
        <end position="268"/>
    </location>
</feature>
<accession>A0ABR9G7X0</accession>
<dbReference type="InterPro" id="IPR058240">
    <property type="entry name" value="rSAM_sf"/>
</dbReference>
<feature type="binding site" evidence="13">
    <location>
        <position position="56"/>
    </location>
    <ligand>
        <name>[4Fe-4S] cluster</name>
        <dbReference type="ChEBI" id="CHEBI:49883"/>
        <note>4Fe-4S-S-AdoMet</note>
    </ligand>
</feature>
<protein>
    <recommendedName>
        <fullName evidence="3 13">Biotin synthase</fullName>
        <ecNumber evidence="3 13">2.8.1.6</ecNumber>
    </recommendedName>
</protein>
<evidence type="ECO:0000256" key="12">
    <source>
        <dbReference type="ARBA" id="ARBA00051157"/>
    </source>
</evidence>
<dbReference type="Proteomes" id="UP000651010">
    <property type="component" value="Unassembled WGS sequence"/>
</dbReference>
<dbReference type="SUPFAM" id="SSF102114">
    <property type="entry name" value="Radical SAM enzymes"/>
    <property type="match status" value="1"/>
</dbReference>
<dbReference type="InterPro" id="IPR024177">
    <property type="entry name" value="Biotin_synthase"/>
</dbReference>
<dbReference type="InterPro" id="IPR013785">
    <property type="entry name" value="Aldolase_TIM"/>
</dbReference>
<dbReference type="Gene3D" id="3.20.20.70">
    <property type="entry name" value="Aldolase class I"/>
    <property type="match status" value="1"/>
</dbReference>
<keyword evidence="16" id="KW-1185">Reference proteome</keyword>
<organism evidence="15 16">
    <name type="scientific">Dyella acidiphila</name>
    <dbReference type="NCBI Taxonomy" id="2775866"/>
    <lineage>
        <taxon>Bacteria</taxon>
        <taxon>Pseudomonadati</taxon>
        <taxon>Pseudomonadota</taxon>
        <taxon>Gammaproteobacteria</taxon>
        <taxon>Lysobacterales</taxon>
        <taxon>Rhodanobacteraceae</taxon>
        <taxon>Dyella</taxon>
    </lineage>
</organism>
<evidence type="ECO:0000256" key="2">
    <source>
        <dbReference type="ARBA" id="ARBA00010765"/>
    </source>
</evidence>
<dbReference type="PROSITE" id="PS51918">
    <property type="entry name" value="RADICAL_SAM"/>
    <property type="match status" value="1"/>
</dbReference>
<dbReference type="InterPro" id="IPR010722">
    <property type="entry name" value="BATS_dom"/>
</dbReference>
<evidence type="ECO:0000256" key="7">
    <source>
        <dbReference type="ARBA" id="ARBA00022714"/>
    </source>
</evidence>
<keyword evidence="6 13" id="KW-0949">S-adenosyl-L-methionine</keyword>
<gene>
    <name evidence="13 15" type="primary">bioB</name>
    <name evidence="15" type="ORF">IGX34_07000</name>
</gene>
<sequence length="348" mass="37548">MPAAALRHDWSRDEIAALFALPFNELLHRAHGVHREHHDPNAVQVSTLLSIKTGGCPEDCAYCPQSARYNTGVKAEKLMSVESVVARAQAAKSAGASRFCMGAAWRSPKDRDVEQVAEIVSAVKALGLETCATLGMLSDTQAQTLKQAGLDYYNHNIDTAPEFYGEIIHTRDYQDRLDTLENVRHAGMKTCCGGIVGMGETRGQRAGLLQTLANLPEHPESVPINQLVQVEGTPLHGVEALDPFEFVRTIAVARILMPASMVRLSAGRQQMDDAVQALCFFAGANSIFYGEKLLTTGNPDVEHDRALFRRLDLHALEVVEEAGTVHADILETAAADSCGQGCGCSAAA</sequence>
<evidence type="ECO:0000259" key="14">
    <source>
        <dbReference type="PROSITE" id="PS51918"/>
    </source>
</evidence>
<dbReference type="EC" id="2.8.1.6" evidence="3 13"/>
<dbReference type="GO" id="GO:0004076">
    <property type="term" value="F:biotin synthase activity"/>
    <property type="evidence" value="ECO:0007669"/>
    <property type="project" value="UniProtKB-EC"/>
</dbReference>
<evidence type="ECO:0000313" key="15">
    <source>
        <dbReference type="EMBL" id="MBE1160130.1"/>
    </source>
</evidence>
<dbReference type="InterPro" id="IPR006638">
    <property type="entry name" value="Elp3/MiaA/NifB-like_rSAM"/>
</dbReference>
<dbReference type="PIRSF" id="PIRSF001619">
    <property type="entry name" value="Biotin_synth"/>
    <property type="match status" value="1"/>
</dbReference>
<evidence type="ECO:0000256" key="13">
    <source>
        <dbReference type="HAMAP-Rule" id="MF_01694"/>
    </source>
</evidence>
<keyword evidence="7 13" id="KW-0001">2Fe-2S</keyword>
<feature type="binding site" evidence="13">
    <location>
        <position position="263"/>
    </location>
    <ligand>
        <name>[2Fe-2S] cluster</name>
        <dbReference type="ChEBI" id="CHEBI:190135"/>
    </ligand>
</feature>
<dbReference type="PANTHER" id="PTHR22976">
    <property type="entry name" value="BIOTIN SYNTHASE"/>
    <property type="match status" value="1"/>
</dbReference>
<comment type="similarity">
    <text evidence="2 13">Belongs to the radical SAM superfamily. Biotin synthase family.</text>
</comment>
<dbReference type="InterPro" id="IPR007197">
    <property type="entry name" value="rSAM"/>
</dbReference>